<feature type="region of interest" description="Disordered" evidence="1">
    <location>
        <begin position="137"/>
        <end position="156"/>
    </location>
</feature>
<keyword evidence="4" id="KW-1185">Reference proteome</keyword>
<dbReference type="HOGENOM" id="CLU_1441926_0_0_1"/>
<accession>E7A0J9</accession>
<feature type="signal peptide" evidence="2">
    <location>
        <begin position="1"/>
        <end position="32"/>
    </location>
</feature>
<reference evidence="3 4" key="1">
    <citation type="journal article" date="2010" name="Science">
        <title>Pathogenicity determinants in smut fungi revealed by genome comparison.</title>
        <authorList>
            <person name="Schirawski J."/>
            <person name="Mannhaupt G."/>
            <person name="Muench K."/>
            <person name="Brefort T."/>
            <person name="Schipper K."/>
            <person name="Doehlemann G."/>
            <person name="Di Stasio M."/>
            <person name="Roessel N."/>
            <person name="Mendoza-Mendoza A."/>
            <person name="Pester D."/>
            <person name="Mueller O."/>
            <person name="Winterberg B."/>
            <person name="Meyer E."/>
            <person name="Ghareeb H."/>
            <person name="Wollenberg T."/>
            <person name="Muensterkoetter M."/>
            <person name="Wong P."/>
            <person name="Walter M."/>
            <person name="Stukenbrock E."/>
            <person name="Gueldener U."/>
            <person name="Kahmann R."/>
        </authorList>
    </citation>
    <scope>NUCLEOTIDE SEQUENCE [LARGE SCALE GENOMIC DNA]</scope>
    <source>
        <strain evidence="4">SRZ2</strain>
    </source>
</reference>
<evidence type="ECO:0000313" key="4">
    <source>
        <dbReference type="Proteomes" id="UP000008867"/>
    </source>
</evidence>
<dbReference type="EMBL" id="FQ311471">
    <property type="protein sequence ID" value="CBQ73006.1"/>
    <property type="molecule type" value="Genomic_DNA"/>
</dbReference>
<feature type="chain" id="PRO_5003216767" evidence="2">
    <location>
        <begin position="33"/>
        <end position="188"/>
    </location>
</feature>
<gene>
    <name evidence="3" type="ORF">sr17603</name>
</gene>
<dbReference type="AlphaFoldDB" id="E7A0J9"/>
<protein>
    <submittedName>
        <fullName evidence="3">Uncharacterized protein</fullName>
    </submittedName>
</protein>
<organism evidence="3 4">
    <name type="scientific">Sporisorium reilianum (strain SRZ2)</name>
    <name type="common">Maize head smut fungus</name>
    <dbReference type="NCBI Taxonomy" id="999809"/>
    <lineage>
        <taxon>Eukaryota</taxon>
        <taxon>Fungi</taxon>
        <taxon>Dikarya</taxon>
        <taxon>Basidiomycota</taxon>
        <taxon>Ustilaginomycotina</taxon>
        <taxon>Ustilaginomycetes</taxon>
        <taxon>Ustilaginales</taxon>
        <taxon>Ustilaginaceae</taxon>
        <taxon>Sporisorium</taxon>
    </lineage>
</organism>
<keyword evidence="2" id="KW-0732">Signal</keyword>
<evidence type="ECO:0000256" key="2">
    <source>
        <dbReference type="SAM" id="SignalP"/>
    </source>
</evidence>
<evidence type="ECO:0000256" key="1">
    <source>
        <dbReference type="SAM" id="MobiDB-lite"/>
    </source>
</evidence>
<evidence type="ECO:0000313" key="3">
    <source>
        <dbReference type="EMBL" id="CBQ73006.1"/>
    </source>
</evidence>
<dbReference type="Proteomes" id="UP000008867">
    <property type="component" value="Chromosome 6"/>
</dbReference>
<dbReference type="VEuPathDB" id="FungiDB:sr17603"/>
<sequence length="188" mass="21235">MSTAHNQSPQFSNPRPRLQFATLLVLMAVTTARPGDFSISEGYGDRPYCVTWKDVEFILLGLLKPGEKSTLTIRDEKREIPVLRSIVHEDGFRSLLSTFRMSHETMRSCPICEVTVPARDFPDRLIEEHQLNLAGLDRNHRPKKTGGDATKLKKEGSRHKALLDNYLAFLANQASAQPLNPPKRRGSR</sequence>
<proteinExistence type="predicted"/>
<name>E7A0J9_SPORE</name>